<evidence type="ECO:0000313" key="1">
    <source>
        <dbReference type="EMBL" id="HHP67333.1"/>
    </source>
</evidence>
<name>A0A7J3XXN7_9CREN</name>
<proteinExistence type="predicted"/>
<gene>
    <name evidence="1" type="ORF">ENM60_00840</name>
</gene>
<protein>
    <recommendedName>
        <fullName evidence="2">Type I-A CRISPR-associated protein Cas5</fullName>
    </recommendedName>
</protein>
<dbReference type="InterPro" id="IPR053725">
    <property type="entry name" value="CRISPR_Cas5_sf"/>
</dbReference>
<dbReference type="AlphaFoldDB" id="A0A7J3XXN7"/>
<dbReference type="EMBL" id="DRYK01000016">
    <property type="protein sequence ID" value="HHP67333.1"/>
    <property type="molecule type" value="Genomic_DNA"/>
</dbReference>
<dbReference type="Gene3D" id="3.30.70.3120">
    <property type="match status" value="1"/>
</dbReference>
<accession>A0A7J3XXN7</accession>
<organism evidence="1">
    <name type="scientific">Thermogladius calderae</name>
    <dbReference type="NCBI Taxonomy" id="1200300"/>
    <lineage>
        <taxon>Archaea</taxon>
        <taxon>Thermoproteota</taxon>
        <taxon>Thermoprotei</taxon>
        <taxon>Desulfurococcales</taxon>
        <taxon>Desulfurococcaceae</taxon>
        <taxon>Thermogladius</taxon>
    </lineage>
</organism>
<evidence type="ECO:0008006" key="2">
    <source>
        <dbReference type="Google" id="ProtNLM"/>
    </source>
</evidence>
<comment type="caution">
    <text evidence="1">The sequence shown here is derived from an EMBL/GenBank/DDBJ whole genome shotgun (WGS) entry which is preliminary data.</text>
</comment>
<sequence length="288" mass="30956">MSNLRFFYSKVKLHWGFTVRAKGATAAQTAMIFPPPTSIVGAFAYPLARLLGLPEGQIKGKKGRERAVITPLFECFVKSTKGASAGLDPGSRTGLTTYMEVTRIIGLVYKTGGQVSDALKAPLREAIPLIMPVQPVGSTYAPNSILHIGALIDVEELAKCLGVSVGEVDDYGLKSCYGVSRLGSKEGLVSVLEADYGEPEYAEGDINTIGYVPASLASKKVPELFTSIYLYDLDYRLTEYIILGGRLSSQTLITPPPRLPGTTLTLTSGSKAFYLKAHEDLKVVSVVK</sequence>
<reference evidence="1" key="1">
    <citation type="journal article" date="2020" name="mSystems">
        <title>Genome- and Community-Level Interaction Insights into Carbon Utilization and Element Cycling Functions of Hydrothermarchaeota in Hydrothermal Sediment.</title>
        <authorList>
            <person name="Zhou Z."/>
            <person name="Liu Y."/>
            <person name="Xu W."/>
            <person name="Pan J."/>
            <person name="Luo Z.H."/>
            <person name="Li M."/>
        </authorList>
    </citation>
    <scope>NUCLEOTIDE SEQUENCE [LARGE SCALE GENOMIC DNA]</scope>
    <source>
        <strain evidence="1">SpSt-110</strain>
    </source>
</reference>